<comment type="caution">
    <text evidence="3">The sequence shown here is derived from an EMBL/GenBank/DDBJ whole genome shotgun (WGS) entry which is preliminary data.</text>
</comment>
<dbReference type="InterPro" id="IPR000477">
    <property type="entry name" value="RT_dom"/>
</dbReference>
<protein>
    <recommendedName>
        <fullName evidence="2">Reverse transcriptase domain-containing protein</fullName>
    </recommendedName>
</protein>
<dbReference type="Proteomes" id="UP001333110">
    <property type="component" value="Unassembled WGS sequence"/>
</dbReference>
<evidence type="ECO:0000256" key="1">
    <source>
        <dbReference type="SAM" id="MobiDB-lite"/>
    </source>
</evidence>
<dbReference type="EMBL" id="JAUNZN010000014">
    <property type="protein sequence ID" value="KAK4812702.1"/>
    <property type="molecule type" value="Genomic_DNA"/>
</dbReference>
<evidence type="ECO:0000259" key="2">
    <source>
        <dbReference type="Pfam" id="PF00078"/>
    </source>
</evidence>
<keyword evidence="4" id="KW-1185">Reference proteome</keyword>
<dbReference type="Gene3D" id="3.10.10.10">
    <property type="entry name" value="HIV Type 1 Reverse Transcriptase, subunit A, domain 1"/>
    <property type="match status" value="1"/>
</dbReference>
<organism evidence="3 4">
    <name type="scientific">Mycteria americana</name>
    <name type="common">Wood stork</name>
    <dbReference type="NCBI Taxonomy" id="33587"/>
    <lineage>
        <taxon>Eukaryota</taxon>
        <taxon>Metazoa</taxon>
        <taxon>Chordata</taxon>
        <taxon>Craniata</taxon>
        <taxon>Vertebrata</taxon>
        <taxon>Euteleostomi</taxon>
        <taxon>Archelosauria</taxon>
        <taxon>Archosauria</taxon>
        <taxon>Dinosauria</taxon>
        <taxon>Saurischia</taxon>
        <taxon>Theropoda</taxon>
        <taxon>Coelurosauria</taxon>
        <taxon>Aves</taxon>
        <taxon>Neognathae</taxon>
        <taxon>Neoaves</taxon>
        <taxon>Aequornithes</taxon>
        <taxon>Ciconiiformes</taxon>
        <taxon>Ciconiidae</taxon>
        <taxon>Mycteria</taxon>
    </lineage>
</organism>
<dbReference type="PANTHER" id="PTHR33064">
    <property type="entry name" value="POL PROTEIN"/>
    <property type="match status" value="1"/>
</dbReference>
<dbReference type="InterPro" id="IPR051320">
    <property type="entry name" value="Viral_Replic_Matur_Polypro"/>
</dbReference>
<evidence type="ECO:0000313" key="4">
    <source>
        <dbReference type="Proteomes" id="UP001333110"/>
    </source>
</evidence>
<dbReference type="AlphaFoldDB" id="A0AAN7RQ88"/>
<name>A0AAN7RQ88_MYCAM</name>
<feature type="domain" description="Reverse transcriptase" evidence="2">
    <location>
        <begin position="107"/>
        <end position="223"/>
    </location>
</feature>
<dbReference type="SUPFAM" id="SSF56672">
    <property type="entry name" value="DNA/RNA polymerases"/>
    <property type="match status" value="1"/>
</dbReference>
<proteinExistence type="predicted"/>
<feature type="non-terminal residue" evidence="3">
    <location>
        <position position="295"/>
    </location>
</feature>
<sequence>MVTGPEAPCILGIDSLRGGYFKDPKGYWWAFGVAAMDTENIKQLSTLPGLLKDASIVGLLQVEEQQVAVATMMVDWWQYCTNRDSLVPIHELIHQLESQPLIVPYSQGWRLAVDYRDLNEVTSPPSVARRATSDVLELPYELESKAAKWYATNDITNAFFSVPVAAERTPRFAFMWRGVQDTWNRLCQGRKHSPTICHGLIQTALEQGDAPERLQYIDYIIVMDAEEGLRPPLLQILVEGLLVRNHRNPTVNAPTRSRGSLTLAGRMKGTTGFTAPCGINGPAHRTHGLQGYGGH</sequence>
<dbReference type="InterPro" id="IPR043502">
    <property type="entry name" value="DNA/RNA_pol_sf"/>
</dbReference>
<dbReference type="PANTHER" id="PTHR33064:SF29">
    <property type="entry name" value="PEPTIDASE A2 DOMAIN-CONTAINING PROTEIN-RELATED"/>
    <property type="match status" value="1"/>
</dbReference>
<feature type="region of interest" description="Disordered" evidence="1">
    <location>
        <begin position="275"/>
        <end position="295"/>
    </location>
</feature>
<dbReference type="Pfam" id="PF00078">
    <property type="entry name" value="RVT_1"/>
    <property type="match status" value="1"/>
</dbReference>
<reference evidence="3 4" key="1">
    <citation type="journal article" date="2023" name="J. Hered.">
        <title>Chromosome-level genome of the wood stork (Mycteria americana) provides insight into avian chromosome evolution.</title>
        <authorList>
            <person name="Flamio R. Jr."/>
            <person name="Ramstad K.M."/>
        </authorList>
    </citation>
    <scope>NUCLEOTIDE SEQUENCE [LARGE SCALE GENOMIC DNA]</scope>
    <source>
        <strain evidence="3">JAX WOST 10</strain>
    </source>
</reference>
<accession>A0AAN7RQ88</accession>
<evidence type="ECO:0000313" key="3">
    <source>
        <dbReference type="EMBL" id="KAK4812702.1"/>
    </source>
</evidence>
<gene>
    <name evidence="3" type="ORF">QYF61_015021</name>
</gene>